<accession>A0A0F9NZG3</accession>
<dbReference type="AlphaFoldDB" id="A0A0F9NZG3"/>
<proteinExistence type="predicted"/>
<protein>
    <submittedName>
        <fullName evidence="1">Uncharacterized protein</fullName>
    </submittedName>
</protein>
<reference evidence="1" key="1">
    <citation type="journal article" date="2015" name="Nature">
        <title>Complex archaea that bridge the gap between prokaryotes and eukaryotes.</title>
        <authorList>
            <person name="Spang A."/>
            <person name="Saw J.H."/>
            <person name="Jorgensen S.L."/>
            <person name="Zaremba-Niedzwiedzka K."/>
            <person name="Martijn J."/>
            <person name="Lind A.E."/>
            <person name="van Eijk R."/>
            <person name="Schleper C."/>
            <person name="Guy L."/>
            <person name="Ettema T.J."/>
        </authorList>
    </citation>
    <scope>NUCLEOTIDE SEQUENCE</scope>
</reference>
<evidence type="ECO:0000313" key="1">
    <source>
        <dbReference type="EMBL" id="KKN24870.1"/>
    </source>
</evidence>
<gene>
    <name evidence="1" type="ORF">LCGC14_0890460</name>
</gene>
<organism evidence="1">
    <name type="scientific">marine sediment metagenome</name>
    <dbReference type="NCBI Taxonomy" id="412755"/>
    <lineage>
        <taxon>unclassified sequences</taxon>
        <taxon>metagenomes</taxon>
        <taxon>ecological metagenomes</taxon>
    </lineage>
</organism>
<name>A0A0F9NZG3_9ZZZZ</name>
<dbReference type="EMBL" id="LAZR01002849">
    <property type="protein sequence ID" value="KKN24870.1"/>
    <property type="molecule type" value="Genomic_DNA"/>
</dbReference>
<comment type="caution">
    <text evidence="1">The sequence shown here is derived from an EMBL/GenBank/DDBJ whole genome shotgun (WGS) entry which is preliminary data.</text>
</comment>
<sequence>MFQSIANSSIFYSKNGKYAIGPIIPEIQTFFKKLKINLDVKKKKLEKILSFRINVDGKLITVRDILMKLNVIKANSCF</sequence>